<dbReference type="AlphaFoldDB" id="A0A317Q3Y3"/>
<evidence type="ECO:0000313" key="1">
    <source>
        <dbReference type="EMBL" id="PWW10878.1"/>
    </source>
</evidence>
<dbReference type="Proteomes" id="UP000246744">
    <property type="component" value="Unassembled WGS sequence"/>
</dbReference>
<organism evidence="1 2">
    <name type="scientific">Mangrovibacter plantisponsor</name>
    <dbReference type="NCBI Taxonomy" id="451513"/>
    <lineage>
        <taxon>Bacteria</taxon>
        <taxon>Pseudomonadati</taxon>
        <taxon>Pseudomonadota</taxon>
        <taxon>Gammaproteobacteria</taxon>
        <taxon>Enterobacterales</taxon>
        <taxon>Enterobacteriaceae</taxon>
        <taxon>Mangrovibacter</taxon>
    </lineage>
</organism>
<dbReference type="EMBL" id="QGTS01000003">
    <property type="protein sequence ID" value="PWW10878.1"/>
    <property type="molecule type" value="Genomic_DNA"/>
</dbReference>
<accession>A0A317Q3Y3</accession>
<keyword evidence="2" id="KW-1185">Reference proteome</keyword>
<proteinExistence type="predicted"/>
<comment type="caution">
    <text evidence="1">The sequence shown here is derived from an EMBL/GenBank/DDBJ whole genome shotgun (WGS) entry which is preliminary data.</text>
</comment>
<gene>
    <name evidence="1" type="ORF">DES37_103255</name>
</gene>
<sequence length="52" mass="5913">MIATWLRIAVTKSASEDTRAVVLVENNKFSRLMIIFSQVISKVKFGDNSSFY</sequence>
<evidence type="ECO:0000313" key="2">
    <source>
        <dbReference type="Proteomes" id="UP000246744"/>
    </source>
</evidence>
<protein>
    <submittedName>
        <fullName evidence="1">Uncharacterized protein</fullName>
    </submittedName>
</protein>
<name>A0A317Q3Y3_9ENTR</name>
<reference evidence="1 2" key="1">
    <citation type="submission" date="2018-05" db="EMBL/GenBank/DDBJ databases">
        <title>Genomic Encyclopedia of Type Strains, Phase IV (KMG-IV): sequencing the most valuable type-strain genomes for metagenomic binning, comparative biology and taxonomic classification.</title>
        <authorList>
            <person name="Goeker M."/>
        </authorList>
    </citation>
    <scope>NUCLEOTIDE SEQUENCE [LARGE SCALE GENOMIC DNA]</scope>
    <source>
        <strain evidence="1 2">DSM 19579</strain>
    </source>
</reference>